<evidence type="ECO:0000256" key="2">
    <source>
        <dbReference type="ARBA" id="ARBA00006797"/>
    </source>
</evidence>
<feature type="transmembrane region" description="Helical" evidence="11">
    <location>
        <begin position="21"/>
        <end position="50"/>
    </location>
</feature>
<evidence type="ECO:0000256" key="8">
    <source>
        <dbReference type="ARBA" id="ARBA00025422"/>
    </source>
</evidence>
<evidence type="ECO:0000256" key="7">
    <source>
        <dbReference type="ARBA" id="ARBA00023136"/>
    </source>
</evidence>
<dbReference type="GO" id="GO:0005886">
    <property type="term" value="C:plasma membrane"/>
    <property type="evidence" value="ECO:0007669"/>
    <property type="project" value="UniProtKB-SubCell"/>
</dbReference>
<protein>
    <recommendedName>
        <fullName evidence="3">Poly-beta-1,6-N-acetyl-D-glucosamine synthesis protein IcaD</fullName>
    </recommendedName>
    <alternativeName>
        <fullName evidence="9">Biofilm polysaccharide intercellular adhesin synthesis protein IcaD</fullName>
    </alternativeName>
    <alternativeName>
        <fullName evidence="10">Intercellular adhesion protein D</fullName>
    </alternativeName>
</protein>
<proteinExistence type="inferred from homology"/>
<name>A0AB34ALG6_STAUR</name>
<evidence type="ECO:0000256" key="5">
    <source>
        <dbReference type="ARBA" id="ARBA00022692"/>
    </source>
</evidence>
<evidence type="ECO:0000313" key="12">
    <source>
        <dbReference type="EMBL" id="GEQ04060.1"/>
    </source>
</evidence>
<dbReference type="AlphaFoldDB" id="A0AB34ALG6"/>
<keyword evidence="6 11" id="KW-1133">Transmembrane helix</keyword>
<evidence type="ECO:0000256" key="6">
    <source>
        <dbReference type="ARBA" id="ARBA00022989"/>
    </source>
</evidence>
<evidence type="ECO:0000313" key="13">
    <source>
        <dbReference type="Proteomes" id="UP000321839"/>
    </source>
</evidence>
<dbReference type="Proteomes" id="UP000321839">
    <property type="component" value="Unassembled WGS sequence"/>
</dbReference>
<reference evidence="12 13" key="1">
    <citation type="submission" date="2019-07" db="EMBL/GenBank/DDBJ databases">
        <title>Whole genome shotgun sequence of Staphylococcus cohnii subsp. urealyticus NBRC 109766.</title>
        <authorList>
            <person name="Hosoyama A."/>
            <person name="Uohara A."/>
            <person name="Ohji S."/>
            <person name="Ichikawa N."/>
        </authorList>
    </citation>
    <scope>NUCLEOTIDE SEQUENCE [LARGE SCALE GENOMIC DNA]</scope>
    <source>
        <strain evidence="12 13">NBRC 109766</strain>
    </source>
</reference>
<gene>
    <name evidence="12" type="primary">icaD</name>
    <name evidence="12" type="ORF">SCO02_25010</name>
</gene>
<dbReference type="EMBL" id="BKAW01000022">
    <property type="protein sequence ID" value="GEQ04060.1"/>
    <property type="molecule type" value="Genomic_DNA"/>
</dbReference>
<keyword evidence="13" id="KW-1185">Reference proteome</keyword>
<organism evidence="12 13">
    <name type="scientific">Staphylococcus ureilyticus</name>
    <name type="common">Staphylococcus cohnii subsp. urealyticus</name>
    <dbReference type="NCBI Taxonomy" id="94138"/>
    <lineage>
        <taxon>Bacteria</taxon>
        <taxon>Bacillati</taxon>
        <taxon>Bacillota</taxon>
        <taxon>Bacilli</taxon>
        <taxon>Bacillales</taxon>
        <taxon>Staphylococcaceae</taxon>
        <taxon>Staphylococcus</taxon>
        <taxon>Staphylococcus cohnii species complex</taxon>
    </lineage>
</organism>
<keyword evidence="4" id="KW-1003">Cell membrane</keyword>
<comment type="function">
    <text evidence="8">Necessary for the synthesis of poly-beta-1,6-N-acetyl-D-glucosamine (PNAG, also referred to as PIA), a biofilm adhesin polysaccharide. Is required for full IcaA N-acetylglucosaminyltransferase activity.</text>
</comment>
<keyword evidence="7 11" id="KW-0472">Membrane</keyword>
<dbReference type="InterPro" id="IPR020510">
    <property type="entry name" value="IcaD"/>
</dbReference>
<accession>A0AB34ALG6</accession>
<sequence length="102" mass="11459">MVKSRQGKHQTVKSSLNVIREICVLLFTAMFWLYCCTAIIVIGGSLLHINVETVLMIRTVLNIEIDDINYLFKLIAIFATITFSLLTLSLITQKLKGSKGNL</sequence>
<evidence type="ECO:0000256" key="9">
    <source>
        <dbReference type="ARBA" id="ARBA00030130"/>
    </source>
</evidence>
<keyword evidence="5 11" id="KW-0812">Transmembrane</keyword>
<comment type="subcellular location">
    <subcellularLocation>
        <location evidence="1">Cell membrane</location>
        <topology evidence="1">Multi-pass membrane protein</topology>
    </subcellularLocation>
</comment>
<evidence type="ECO:0000256" key="3">
    <source>
        <dbReference type="ARBA" id="ARBA00014524"/>
    </source>
</evidence>
<evidence type="ECO:0000256" key="11">
    <source>
        <dbReference type="SAM" id="Phobius"/>
    </source>
</evidence>
<evidence type="ECO:0000256" key="1">
    <source>
        <dbReference type="ARBA" id="ARBA00004651"/>
    </source>
</evidence>
<evidence type="ECO:0000256" key="4">
    <source>
        <dbReference type="ARBA" id="ARBA00022475"/>
    </source>
</evidence>
<dbReference type="NCBIfam" id="TIGR03932">
    <property type="entry name" value="PIA_icaD"/>
    <property type="match status" value="1"/>
</dbReference>
<feature type="transmembrane region" description="Helical" evidence="11">
    <location>
        <begin position="70"/>
        <end position="91"/>
    </location>
</feature>
<comment type="similarity">
    <text evidence="2">Belongs to the IcaD family.</text>
</comment>
<comment type="caution">
    <text evidence="12">The sequence shown here is derived from an EMBL/GenBank/DDBJ whole genome shotgun (WGS) entry which is preliminary data.</text>
</comment>
<evidence type="ECO:0000256" key="10">
    <source>
        <dbReference type="ARBA" id="ARBA00030190"/>
    </source>
</evidence>